<dbReference type="InterPro" id="IPR023214">
    <property type="entry name" value="HAD_sf"/>
</dbReference>
<dbReference type="Gene3D" id="3.40.50.1000">
    <property type="entry name" value="HAD superfamily/HAD-like"/>
    <property type="match status" value="1"/>
</dbReference>
<evidence type="ECO:0000313" key="1">
    <source>
        <dbReference type="EMBL" id="UOQ68184.1"/>
    </source>
</evidence>
<reference evidence="1" key="1">
    <citation type="submission" date="2022-04" db="EMBL/GenBank/DDBJ databases">
        <title>Hymenobacter sp. isolated from the air.</title>
        <authorList>
            <person name="Won M."/>
            <person name="Lee C.-M."/>
            <person name="Woen H.-Y."/>
            <person name="Kwon S.-W."/>
        </authorList>
    </citation>
    <scope>NUCLEOTIDE SEQUENCE</scope>
    <source>
        <strain evidence="1">5420S-77</strain>
    </source>
</reference>
<dbReference type="Pfam" id="PF13242">
    <property type="entry name" value="Hydrolase_like"/>
    <property type="match status" value="1"/>
</dbReference>
<dbReference type="Proteomes" id="UP000830401">
    <property type="component" value="Chromosome"/>
</dbReference>
<protein>
    <submittedName>
        <fullName evidence="1">HAD hydrolase-like protein</fullName>
    </submittedName>
</protein>
<dbReference type="RefSeq" id="WP_245124932.1">
    <property type="nucleotide sequence ID" value="NZ_CP095061.1"/>
</dbReference>
<proteinExistence type="predicted"/>
<organism evidence="1 2">
    <name type="scientific">Hymenobacter volaticus</name>
    <dbReference type="NCBI Taxonomy" id="2932254"/>
    <lineage>
        <taxon>Bacteria</taxon>
        <taxon>Pseudomonadati</taxon>
        <taxon>Bacteroidota</taxon>
        <taxon>Cytophagia</taxon>
        <taxon>Cytophagales</taxon>
        <taxon>Hymenobacteraceae</taxon>
        <taxon>Hymenobacter</taxon>
    </lineage>
</organism>
<dbReference type="EMBL" id="CP095061">
    <property type="protein sequence ID" value="UOQ68184.1"/>
    <property type="molecule type" value="Genomic_DNA"/>
</dbReference>
<keyword evidence="2" id="KW-1185">Reference proteome</keyword>
<gene>
    <name evidence="1" type="ORF">MUN86_10225</name>
</gene>
<dbReference type="SUPFAM" id="SSF56784">
    <property type="entry name" value="HAD-like"/>
    <property type="match status" value="1"/>
</dbReference>
<dbReference type="InterPro" id="IPR036412">
    <property type="entry name" value="HAD-like_sf"/>
</dbReference>
<accession>A0ABY4GCS0</accession>
<name>A0ABY4GCS0_9BACT</name>
<sequence length="67" mass="7389">MLYLTAELGISPAECLFIGDRPELDGVCAERAGMPCLIVDKQPFDQFTFYKQLENQLVATLTTPAHG</sequence>
<evidence type="ECO:0000313" key="2">
    <source>
        <dbReference type="Proteomes" id="UP000830401"/>
    </source>
</evidence>